<evidence type="ECO:0000313" key="2">
    <source>
        <dbReference type="EMBL" id="ABR70295.1"/>
    </source>
</evidence>
<sequence>MSLELAPDHIKLAVDLIELLESHDIEPSVAVGALTIALKDFQAKLEKINKEQAKLERIDKSKVNRMN</sequence>
<dbReference type="STRING" id="400668.Mmwyl1_1366"/>
<dbReference type="Pfam" id="PF10689">
    <property type="entry name" value="DUF2496"/>
    <property type="match status" value="1"/>
</dbReference>
<reference evidence="2" key="1">
    <citation type="submission" date="2007-06" db="EMBL/GenBank/DDBJ databases">
        <title>Complete sequence of Marinomonas sp. MWYL1.</title>
        <authorList>
            <consortium name="US DOE Joint Genome Institute"/>
            <person name="Copeland A."/>
            <person name="Lucas S."/>
            <person name="Lapidus A."/>
            <person name="Barry K."/>
            <person name="Glavina del Rio T."/>
            <person name="Dalin E."/>
            <person name="Tice H."/>
            <person name="Pitluck S."/>
            <person name="Kiss H."/>
            <person name="Brettin T."/>
            <person name="Bruce D."/>
            <person name="Detter J.C."/>
            <person name="Han C."/>
            <person name="Schmutz J."/>
            <person name="Larimer F."/>
            <person name="Land M."/>
            <person name="Hauser L."/>
            <person name="Kyrpides N."/>
            <person name="Kim E."/>
            <person name="Johnston A.W.B."/>
            <person name="Todd J.D."/>
            <person name="Rogers R."/>
            <person name="Wexler M."/>
            <person name="Bond P.L."/>
            <person name="Li Y."/>
            <person name="Richardson P."/>
        </authorList>
    </citation>
    <scope>NUCLEOTIDE SEQUENCE [LARGE SCALE GENOMIC DNA]</scope>
    <source>
        <strain evidence="2">MWYL1</strain>
    </source>
</reference>
<accession>A6VV16</accession>
<dbReference type="EMBL" id="CP000749">
    <property type="protein sequence ID" value="ABR70295.1"/>
    <property type="molecule type" value="Genomic_DNA"/>
</dbReference>
<dbReference type="KEGG" id="mmw:Mmwyl1_1366"/>
<dbReference type="HOGENOM" id="CLU_202424_1_0_6"/>
<dbReference type="InterPro" id="IPR019630">
    <property type="entry name" value="DUF2496_YbaM-rel"/>
</dbReference>
<evidence type="ECO:0008006" key="3">
    <source>
        <dbReference type="Google" id="ProtNLM"/>
    </source>
</evidence>
<evidence type="ECO:0000256" key="1">
    <source>
        <dbReference type="SAM" id="Coils"/>
    </source>
</evidence>
<proteinExistence type="predicted"/>
<keyword evidence="1" id="KW-0175">Coiled coil</keyword>
<dbReference type="OrthoDB" id="6197868at2"/>
<name>A6VV16_MARMS</name>
<feature type="coiled-coil region" evidence="1">
    <location>
        <begin position="31"/>
        <end position="58"/>
    </location>
</feature>
<gene>
    <name evidence="2" type="ordered locus">Mmwyl1_1366</name>
</gene>
<organism evidence="2">
    <name type="scientific">Marinomonas sp. (strain MWYL1)</name>
    <dbReference type="NCBI Taxonomy" id="400668"/>
    <lineage>
        <taxon>Bacteria</taxon>
        <taxon>Pseudomonadati</taxon>
        <taxon>Pseudomonadota</taxon>
        <taxon>Gammaproteobacteria</taxon>
        <taxon>Oceanospirillales</taxon>
        <taxon>Oceanospirillaceae</taxon>
        <taxon>Marinomonas</taxon>
    </lineage>
</organism>
<dbReference type="AlphaFoldDB" id="A6VV16"/>
<protein>
    <recommendedName>
        <fullName evidence="3">DUF2496 domain-containing protein</fullName>
    </recommendedName>
</protein>